<dbReference type="RefSeq" id="WP_116225513.1">
    <property type="nucleotide sequence ID" value="NZ_AP018437.1"/>
</dbReference>
<comment type="subcellular location">
    <subcellularLocation>
        <location evidence="1">Endomembrane system</location>
        <topology evidence="1">Multi-pass membrane protein</topology>
    </subcellularLocation>
</comment>
<keyword evidence="6" id="KW-0808">Transferase</keyword>
<accession>A0A347ZVK8</accession>
<keyword evidence="3 5" id="KW-1133">Transmembrane helix</keyword>
<dbReference type="EMBL" id="QUMS01000003">
    <property type="protein sequence ID" value="REG07034.1"/>
    <property type="molecule type" value="Genomic_DNA"/>
</dbReference>
<organism evidence="6 7">
    <name type="scientific">Pelolinea submarina</name>
    <dbReference type="NCBI Taxonomy" id="913107"/>
    <lineage>
        <taxon>Bacteria</taxon>
        <taxon>Bacillati</taxon>
        <taxon>Chloroflexota</taxon>
        <taxon>Anaerolineae</taxon>
        <taxon>Anaerolineales</taxon>
        <taxon>Anaerolineaceae</taxon>
        <taxon>Pelolinea</taxon>
    </lineage>
</organism>
<dbReference type="Proteomes" id="UP000256388">
    <property type="component" value="Unassembled WGS sequence"/>
</dbReference>
<evidence type="ECO:0000256" key="5">
    <source>
        <dbReference type="SAM" id="Phobius"/>
    </source>
</evidence>
<sequence length="176" mass="19907">MSIYKKWADKAYPLPLRIAATLCGATIFVLLIPLFFLRFGTALDRQWGLQITPVNLIWKAAGGIFLLIGLFFALWSIGDQIVNGRGTPIPVIATQKLLVHGPFQYCRNPMGFGTSLAYLGLSFYMASLSMVVFSMVFAGLFILYIKLVEEKELLERFGESYREYMRSTPFFIPKGR</sequence>
<feature type="transmembrane region" description="Helical" evidence="5">
    <location>
        <begin position="116"/>
        <end position="145"/>
    </location>
</feature>
<dbReference type="GO" id="GO:0032259">
    <property type="term" value="P:methylation"/>
    <property type="evidence" value="ECO:0007669"/>
    <property type="project" value="UniProtKB-KW"/>
</dbReference>
<dbReference type="InterPro" id="IPR052527">
    <property type="entry name" value="Metal_cation-efflux_comp"/>
</dbReference>
<evidence type="ECO:0000313" key="7">
    <source>
        <dbReference type="Proteomes" id="UP000256388"/>
    </source>
</evidence>
<evidence type="ECO:0000256" key="1">
    <source>
        <dbReference type="ARBA" id="ARBA00004127"/>
    </source>
</evidence>
<comment type="caution">
    <text evidence="6">The sequence shown here is derived from an EMBL/GenBank/DDBJ whole genome shotgun (WGS) entry which is preliminary data.</text>
</comment>
<dbReference type="GO" id="GO:0012505">
    <property type="term" value="C:endomembrane system"/>
    <property type="evidence" value="ECO:0007669"/>
    <property type="project" value="UniProtKB-SubCell"/>
</dbReference>
<keyword evidence="2 5" id="KW-0812">Transmembrane</keyword>
<dbReference type="GO" id="GO:0008168">
    <property type="term" value="F:methyltransferase activity"/>
    <property type="evidence" value="ECO:0007669"/>
    <property type="project" value="UniProtKB-KW"/>
</dbReference>
<evidence type="ECO:0000256" key="2">
    <source>
        <dbReference type="ARBA" id="ARBA00022692"/>
    </source>
</evidence>
<dbReference type="Gene3D" id="1.20.120.1630">
    <property type="match status" value="1"/>
</dbReference>
<dbReference type="OrthoDB" id="272002at2"/>
<proteinExistence type="predicted"/>
<dbReference type="PANTHER" id="PTHR43847:SF1">
    <property type="entry name" value="BLL3993 PROTEIN"/>
    <property type="match status" value="1"/>
</dbReference>
<feature type="transmembrane region" description="Helical" evidence="5">
    <location>
        <begin position="12"/>
        <end position="36"/>
    </location>
</feature>
<evidence type="ECO:0000256" key="3">
    <source>
        <dbReference type="ARBA" id="ARBA00022989"/>
    </source>
</evidence>
<reference evidence="6 7" key="1">
    <citation type="submission" date="2018-08" db="EMBL/GenBank/DDBJ databases">
        <title>Genomic Encyclopedia of Type Strains, Phase IV (KMG-IV): sequencing the most valuable type-strain genomes for metagenomic binning, comparative biology and taxonomic classification.</title>
        <authorList>
            <person name="Goeker M."/>
        </authorList>
    </citation>
    <scope>NUCLEOTIDE SEQUENCE [LARGE SCALE GENOMIC DNA]</scope>
    <source>
        <strain evidence="6 7">DSM 23923</strain>
    </source>
</reference>
<evidence type="ECO:0000313" key="6">
    <source>
        <dbReference type="EMBL" id="REG07034.1"/>
    </source>
</evidence>
<dbReference type="AlphaFoldDB" id="A0A347ZVK8"/>
<name>A0A347ZVK8_9CHLR</name>
<keyword evidence="4 5" id="KW-0472">Membrane</keyword>
<evidence type="ECO:0000256" key="4">
    <source>
        <dbReference type="ARBA" id="ARBA00023136"/>
    </source>
</evidence>
<feature type="transmembrane region" description="Helical" evidence="5">
    <location>
        <begin position="56"/>
        <end position="75"/>
    </location>
</feature>
<gene>
    <name evidence="6" type="ORF">DFR64_2236</name>
</gene>
<keyword evidence="6" id="KW-0489">Methyltransferase</keyword>
<keyword evidence="7" id="KW-1185">Reference proteome</keyword>
<dbReference type="InterPro" id="IPR007318">
    <property type="entry name" value="Phopholipid_MeTrfase"/>
</dbReference>
<dbReference type="Pfam" id="PF04191">
    <property type="entry name" value="PEMT"/>
    <property type="match status" value="1"/>
</dbReference>
<protein>
    <submittedName>
        <fullName evidence="6">Protein-S-isoprenylcysteine O-methyltransferase Ste14</fullName>
    </submittedName>
</protein>
<dbReference type="PANTHER" id="PTHR43847">
    <property type="entry name" value="BLL3993 PROTEIN"/>
    <property type="match status" value="1"/>
</dbReference>